<dbReference type="GeneTree" id="ENSGT00940000154607"/>
<dbReference type="Gene3D" id="1.20.1250.20">
    <property type="entry name" value="MFS general substrate transporter like domains"/>
    <property type="match status" value="1"/>
</dbReference>
<keyword evidence="8" id="KW-1185">Reference proteome</keyword>
<evidence type="ECO:0000256" key="3">
    <source>
        <dbReference type="ARBA" id="ARBA00022989"/>
    </source>
</evidence>
<evidence type="ECO:0000256" key="2">
    <source>
        <dbReference type="ARBA" id="ARBA00022692"/>
    </source>
</evidence>
<evidence type="ECO:0000313" key="7">
    <source>
        <dbReference type="Ensembl" id="ENSSTUP00000056406.1"/>
    </source>
</evidence>
<dbReference type="InterPro" id="IPR036259">
    <property type="entry name" value="MFS_trans_sf"/>
</dbReference>
<dbReference type="InterPro" id="IPR020846">
    <property type="entry name" value="MFS_dom"/>
</dbReference>
<dbReference type="Ensembl" id="ENSSTUT00000059012.1">
    <property type="protein sequence ID" value="ENSSTUP00000056406.1"/>
    <property type="gene ID" value="ENSSTUG00000023956.1"/>
</dbReference>
<evidence type="ECO:0000259" key="6">
    <source>
        <dbReference type="PROSITE" id="PS50850"/>
    </source>
</evidence>
<feature type="transmembrane region" description="Helical" evidence="5">
    <location>
        <begin position="143"/>
        <end position="160"/>
    </location>
</feature>
<feature type="transmembrane region" description="Helical" evidence="5">
    <location>
        <begin position="477"/>
        <end position="500"/>
    </location>
</feature>
<evidence type="ECO:0000256" key="1">
    <source>
        <dbReference type="ARBA" id="ARBA00004141"/>
    </source>
</evidence>
<dbReference type="OMA" id="WTSIPTI"/>
<dbReference type="GO" id="GO:0022857">
    <property type="term" value="F:transmembrane transporter activity"/>
    <property type="evidence" value="ECO:0007669"/>
    <property type="project" value="InterPro"/>
</dbReference>
<evidence type="ECO:0000313" key="8">
    <source>
        <dbReference type="Proteomes" id="UP000472277"/>
    </source>
</evidence>
<feature type="transmembrane region" description="Helical" evidence="5">
    <location>
        <begin position="364"/>
        <end position="385"/>
    </location>
</feature>
<feature type="transmembrane region" description="Helical" evidence="5">
    <location>
        <begin position="335"/>
        <end position="352"/>
    </location>
</feature>
<reference evidence="7" key="1">
    <citation type="submission" date="2025-08" db="UniProtKB">
        <authorList>
            <consortium name="Ensembl"/>
        </authorList>
    </citation>
    <scope>IDENTIFICATION</scope>
</reference>
<name>A0A674ADS5_SALTR</name>
<feature type="transmembrane region" description="Helical" evidence="5">
    <location>
        <begin position="167"/>
        <end position="185"/>
    </location>
</feature>
<feature type="transmembrane region" description="Helical" evidence="5">
    <location>
        <begin position="392"/>
        <end position="411"/>
    </location>
</feature>
<dbReference type="GO" id="GO:0016020">
    <property type="term" value="C:membrane"/>
    <property type="evidence" value="ECO:0007669"/>
    <property type="project" value="UniProtKB-SubCell"/>
</dbReference>
<evidence type="ECO:0000256" key="4">
    <source>
        <dbReference type="ARBA" id="ARBA00023136"/>
    </source>
</evidence>
<proteinExistence type="predicted"/>
<feature type="transmembrane region" description="Helical" evidence="5">
    <location>
        <begin position="224"/>
        <end position="247"/>
    </location>
</feature>
<dbReference type="Pfam" id="PF00083">
    <property type="entry name" value="Sugar_tr"/>
    <property type="match status" value="1"/>
</dbReference>
<protein>
    <submittedName>
        <fullName evidence="7">Solute carrier family 22 member 13b</fullName>
    </submittedName>
</protein>
<feature type="transmembrane region" description="Helical" evidence="5">
    <location>
        <begin position="417"/>
        <end position="441"/>
    </location>
</feature>
<evidence type="ECO:0000256" key="5">
    <source>
        <dbReference type="SAM" id="Phobius"/>
    </source>
</evidence>
<keyword evidence="3 5" id="KW-1133">Transmembrane helix</keyword>
<dbReference type="OrthoDB" id="5296287at2759"/>
<comment type="subcellular location">
    <subcellularLocation>
        <location evidence="1">Membrane</location>
        <topology evidence="1">Multi-pass membrane protein</topology>
    </subcellularLocation>
</comment>
<feature type="transmembrane region" description="Helical" evidence="5">
    <location>
        <begin position="253"/>
        <end position="272"/>
    </location>
</feature>
<dbReference type="CDD" id="cd17374">
    <property type="entry name" value="MFS_OAT"/>
    <property type="match status" value="1"/>
</dbReference>
<keyword evidence="2 5" id="KW-0812">Transmembrane</keyword>
<accession>A0A674ADS5</accession>
<dbReference type="InParanoid" id="A0A674ADS5"/>
<dbReference type="InterPro" id="IPR005828">
    <property type="entry name" value="MFS_sugar_transport-like"/>
</dbReference>
<keyword evidence="4 5" id="KW-0472">Membrane</keyword>
<dbReference type="PROSITE" id="PS50850">
    <property type="entry name" value="MFS"/>
    <property type="match status" value="1"/>
</dbReference>
<feature type="transmembrane region" description="Helical" evidence="5">
    <location>
        <begin position="453"/>
        <end position="471"/>
    </location>
</feature>
<sequence>MNSGFGQVLTAVGEFGTFQKQMLAAICFPNIFNGFHMFCQVFTGMNFPHHCNTDWIRTQGPNLTNDRLLNLTLPPLEDGPGYQSCKMYTPVDLDLETIEEYGINSTISCRDGWKYEVPQGTTSLVTEFNLVCANSGLNEASQSIFMAGLLVGALVFGPMADRYGRRFVVLLSLLVQLLFSVGAAFSPNIYVYIAFRFMVGTTISGVAINTYVLGAEWTGNNKRALFTIFSHCFYAIGLMLMSGIAYGVRDWRILQLVLFSPVLFLGVFYWVLPESARWLMTQGRQEEARQEVRRAARVNGREVPEALLDKLEEEGSTKTGNMLDLFRIPYLRKRALILSYIWFVTSLVYYGVSLNVGNFGLDIYLTQLIFGIAELPARLGSLPLIEHFGRRICQAIALFFGGTACLVLLAVPDDMPVVTTVIAVLGKFALAASFTIIYVYTAELYPTVVRQNGVGLNSMCARVAGILAPLIRLLEVYHYSIPMLIYGILPFLGGGLCFMLPETLNTELQDHTEPQEKDTVTPEKLNLENGLSHVEDKTEETMITKM</sequence>
<gene>
    <name evidence="7" type="primary">SLC22A13</name>
    <name evidence="7" type="synonym">slc22a13b</name>
</gene>
<dbReference type="InterPro" id="IPR005829">
    <property type="entry name" value="Sugar_transporter_CS"/>
</dbReference>
<dbReference type="PANTHER" id="PTHR24064">
    <property type="entry name" value="SOLUTE CARRIER FAMILY 22 MEMBER"/>
    <property type="match status" value="1"/>
</dbReference>
<feature type="transmembrane region" description="Helical" evidence="5">
    <location>
        <begin position="191"/>
        <end position="212"/>
    </location>
</feature>
<feature type="domain" description="Major facilitator superfamily (MFS) profile" evidence="6">
    <location>
        <begin position="97"/>
        <end position="505"/>
    </location>
</feature>
<reference evidence="7" key="2">
    <citation type="submission" date="2025-09" db="UniProtKB">
        <authorList>
            <consortium name="Ensembl"/>
        </authorList>
    </citation>
    <scope>IDENTIFICATION</scope>
</reference>
<dbReference type="AlphaFoldDB" id="A0A674ADS5"/>
<dbReference type="PROSITE" id="PS00216">
    <property type="entry name" value="SUGAR_TRANSPORT_1"/>
    <property type="match status" value="1"/>
</dbReference>
<organism evidence="7 8">
    <name type="scientific">Salmo trutta</name>
    <name type="common">Brown trout</name>
    <dbReference type="NCBI Taxonomy" id="8032"/>
    <lineage>
        <taxon>Eukaryota</taxon>
        <taxon>Metazoa</taxon>
        <taxon>Chordata</taxon>
        <taxon>Craniata</taxon>
        <taxon>Vertebrata</taxon>
        <taxon>Euteleostomi</taxon>
        <taxon>Actinopterygii</taxon>
        <taxon>Neopterygii</taxon>
        <taxon>Teleostei</taxon>
        <taxon>Protacanthopterygii</taxon>
        <taxon>Salmoniformes</taxon>
        <taxon>Salmonidae</taxon>
        <taxon>Salmoninae</taxon>
        <taxon>Salmo</taxon>
    </lineage>
</organism>
<dbReference type="Proteomes" id="UP000472277">
    <property type="component" value="Unassembled WGS sequence"/>
</dbReference>
<dbReference type="SUPFAM" id="SSF103473">
    <property type="entry name" value="MFS general substrate transporter"/>
    <property type="match status" value="1"/>
</dbReference>